<sequence>MEPKKPVEAGTLRTQEDAYRQAFTRFLAGTDEKSNTHAYLRDMVGRLHTRQVFLDVGPADGTTTRYLAPYFERTVCIEPSEPMRRVLQRACPQAEVVGEPVMEARIEARADLALLSHVLYYVPRTQWVATVSRIMRWLAPGGVLLVLLQNPDEACMRMVRHFTGARFDLRELADELAALPPGLISRIELDTVPASYRSNDLDETVATAAFHLSIPGTPAPRREAVEAYVREHLRNREGEYVLRHDQHALRLQRPAS</sequence>
<gene>
    <name evidence="2" type="ORF">AB0887_10785</name>
</gene>
<keyword evidence="3" id="KW-1185">Reference proteome</keyword>
<dbReference type="SUPFAM" id="SSF53335">
    <property type="entry name" value="S-adenosyl-L-methionine-dependent methyltransferases"/>
    <property type="match status" value="1"/>
</dbReference>
<dbReference type="CDD" id="cd02440">
    <property type="entry name" value="AdoMet_MTases"/>
    <property type="match status" value="1"/>
</dbReference>
<dbReference type="RefSeq" id="WP_359770675.1">
    <property type="nucleotide sequence ID" value="NZ_JBEYRR010000001.1"/>
</dbReference>
<accession>A0ABV3LSJ7</accession>
<name>A0ABV3LSJ7_9ACTN</name>
<evidence type="ECO:0000313" key="3">
    <source>
        <dbReference type="Proteomes" id="UP001553843"/>
    </source>
</evidence>
<evidence type="ECO:0000259" key="1">
    <source>
        <dbReference type="Pfam" id="PF08241"/>
    </source>
</evidence>
<proteinExistence type="predicted"/>
<reference evidence="2 3" key="1">
    <citation type="submission" date="2024-06" db="EMBL/GenBank/DDBJ databases">
        <title>The Natural Products Discovery Center: Release of the First 8490 Sequenced Strains for Exploring Actinobacteria Biosynthetic Diversity.</title>
        <authorList>
            <person name="Kalkreuter E."/>
            <person name="Kautsar S.A."/>
            <person name="Yang D."/>
            <person name="Bader C.D."/>
            <person name="Teijaro C.N."/>
            <person name="Fluegel L."/>
            <person name="Davis C.M."/>
            <person name="Simpson J.R."/>
            <person name="Lauterbach L."/>
            <person name="Steele A.D."/>
            <person name="Gui C."/>
            <person name="Meng S."/>
            <person name="Li G."/>
            <person name="Viehrig K."/>
            <person name="Ye F."/>
            <person name="Su P."/>
            <person name="Kiefer A.F."/>
            <person name="Nichols A."/>
            <person name="Cepeda A.J."/>
            <person name="Yan W."/>
            <person name="Fan B."/>
            <person name="Jiang Y."/>
            <person name="Adhikari A."/>
            <person name="Zheng C.-J."/>
            <person name="Schuster L."/>
            <person name="Cowan T.M."/>
            <person name="Smanski M.J."/>
            <person name="Chevrette M.G."/>
            <person name="De Carvalho L.P.S."/>
            <person name="Shen B."/>
        </authorList>
    </citation>
    <scope>NUCLEOTIDE SEQUENCE [LARGE SCALE GENOMIC DNA]</scope>
    <source>
        <strain evidence="2 3">NPDC047833</strain>
    </source>
</reference>
<protein>
    <submittedName>
        <fullName evidence="2">Class I SAM-dependent methyltransferase</fullName>
    </submittedName>
</protein>
<dbReference type="GO" id="GO:0008168">
    <property type="term" value="F:methyltransferase activity"/>
    <property type="evidence" value="ECO:0007669"/>
    <property type="project" value="UniProtKB-KW"/>
</dbReference>
<dbReference type="Gene3D" id="3.40.50.150">
    <property type="entry name" value="Vaccinia Virus protein VP39"/>
    <property type="match status" value="1"/>
</dbReference>
<comment type="caution">
    <text evidence="2">The sequence shown here is derived from an EMBL/GenBank/DDBJ whole genome shotgun (WGS) entry which is preliminary data.</text>
</comment>
<evidence type="ECO:0000313" key="2">
    <source>
        <dbReference type="EMBL" id="MEW2362433.1"/>
    </source>
</evidence>
<dbReference type="InterPro" id="IPR029063">
    <property type="entry name" value="SAM-dependent_MTases_sf"/>
</dbReference>
<keyword evidence="2" id="KW-0808">Transferase</keyword>
<dbReference type="EMBL" id="JBEYRS010000003">
    <property type="protein sequence ID" value="MEW2362433.1"/>
    <property type="molecule type" value="Genomic_DNA"/>
</dbReference>
<dbReference type="Pfam" id="PF08241">
    <property type="entry name" value="Methyltransf_11"/>
    <property type="match status" value="1"/>
</dbReference>
<dbReference type="GO" id="GO:0032259">
    <property type="term" value="P:methylation"/>
    <property type="evidence" value="ECO:0007669"/>
    <property type="project" value="UniProtKB-KW"/>
</dbReference>
<keyword evidence="2" id="KW-0489">Methyltransferase</keyword>
<dbReference type="InterPro" id="IPR013216">
    <property type="entry name" value="Methyltransf_11"/>
</dbReference>
<organism evidence="2 3">
    <name type="scientific">Streptomyces huasconensis</name>
    <dbReference type="NCBI Taxonomy" id="1854574"/>
    <lineage>
        <taxon>Bacteria</taxon>
        <taxon>Bacillati</taxon>
        <taxon>Actinomycetota</taxon>
        <taxon>Actinomycetes</taxon>
        <taxon>Kitasatosporales</taxon>
        <taxon>Streptomycetaceae</taxon>
        <taxon>Streptomyces</taxon>
    </lineage>
</organism>
<feature type="domain" description="Methyltransferase type 11" evidence="1">
    <location>
        <begin position="54"/>
        <end position="145"/>
    </location>
</feature>
<dbReference type="Proteomes" id="UP001553843">
    <property type="component" value="Unassembled WGS sequence"/>
</dbReference>